<keyword evidence="1" id="KW-0614">Plasmid</keyword>
<name>E8T710_THEA1</name>
<geneLocation type="plasmid" evidence="1 2">
    <name>pTHEAM01</name>
</geneLocation>
<evidence type="ECO:0000313" key="2">
    <source>
        <dbReference type="Proteomes" id="UP000006362"/>
    </source>
</evidence>
<dbReference type="EMBL" id="CP002445">
    <property type="protein sequence ID" value="ADU97731.1"/>
    <property type="molecule type" value="Genomic_DNA"/>
</dbReference>
<gene>
    <name evidence="1" type="ordered locus">Theam_1775</name>
</gene>
<dbReference type="Proteomes" id="UP000006362">
    <property type="component" value="Plasmid pTHEAM01"/>
</dbReference>
<organism evidence="1 2">
    <name type="scientific">Thermovibrio ammonificans (strain DSM 15698 / JCM 12110 / HB-1)</name>
    <dbReference type="NCBI Taxonomy" id="648996"/>
    <lineage>
        <taxon>Bacteria</taxon>
        <taxon>Pseudomonadati</taxon>
        <taxon>Aquificota</taxon>
        <taxon>Aquificia</taxon>
        <taxon>Desulfurobacteriales</taxon>
        <taxon>Desulfurobacteriaceae</taxon>
        <taxon>Thermovibrio</taxon>
    </lineage>
</organism>
<accession>E8T710</accession>
<protein>
    <submittedName>
        <fullName evidence="1">Periplasmic binding protein</fullName>
    </submittedName>
</protein>
<sequence>MKELREQVKEILKAHGSDLDGAVKALVKLIEKESERKAILLISKTLARRGYGQFQKEAIETGRGS</sequence>
<reference evidence="1" key="1">
    <citation type="submission" date="2011-01" db="EMBL/GenBank/DDBJ databases">
        <title>Complete sequence of plasmid of Thermovibrio ammonificans HB-1.</title>
        <authorList>
            <consortium name="US DOE Joint Genome Institute"/>
            <person name="Lucas S."/>
            <person name="Copeland A."/>
            <person name="Lapidus A."/>
            <person name="Cheng J.-F."/>
            <person name="Goodwin L."/>
            <person name="Pitluck S."/>
            <person name="Davenport K."/>
            <person name="Detter J.C."/>
            <person name="Han C."/>
            <person name="Tapia R."/>
            <person name="Land M."/>
            <person name="Hauser L."/>
            <person name="Kyrpides N."/>
            <person name="Ivanova N."/>
            <person name="Ovchinnikova G."/>
            <person name="Vetriani C."/>
            <person name="Woyke T."/>
        </authorList>
    </citation>
    <scope>NUCLEOTIDE SEQUENCE [LARGE SCALE GENOMIC DNA]</scope>
    <source>
        <strain evidence="1">HB-1</strain>
        <plasmid evidence="1">pTHEAM01</plasmid>
    </source>
</reference>
<proteinExistence type="predicted"/>
<dbReference type="KEGG" id="tam:Theam_1775"/>
<evidence type="ECO:0000313" key="1">
    <source>
        <dbReference type="EMBL" id="ADU97731.1"/>
    </source>
</evidence>
<dbReference type="HOGENOM" id="CLU_2848390_0_0_0"/>
<dbReference type="RefSeq" id="WP_013524935.1">
    <property type="nucleotide sequence ID" value="NC_014917.1"/>
</dbReference>
<keyword evidence="2" id="KW-1185">Reference proteome</keyword>
<dbReference type="AlphaFoldDB" id="E8T710"/>